<feature type="transmembrane region" description="Helical" evidence="1">
    <location>
        <begin position="127"/>
        <end position="147"/>
    </location>
</feature>
<keyword evidence="1" id="KW-1133">Transmembrane helix</keyword>
<dbReference type="RefSeq" id="WP_193348118.1">
    <property type="nucleotide sequence ID" value="NZ_CBCSIP010000073.1"/>
</dbReference>
<evidence type="ECO:0000313" key="3">
    <source>
        <dbReference type="Proteomes" id="UP001516472"/>
    </source>
</evidence>
<protein>
    <submittedName>
        <fullName evidence="2">Uncharacterized protein</fullName>
    </submittedName>
</protein>
<keyword evidence="1" id="KW-0812">Transmembrane</keyword>
<accession>A0ABR9PLD6</accession>
<name>A0ABR9PLD6_9BACT</name>
<evidence type="ECO:0000256" key="1">
    <source>
        <dbReference type="SAM" id="Phobius"/>
    </source>
</evidence>
<reference evidence="2 3" key="1">
    <citation type="submission" date="2020-02" db="EMBL/GenBank/DDBJ databases">
        <authorList>
            <person name="Babadi Z.K."/>
            <person name="Risdian C."/>
            <person name="Ebrahimipour G.H."/>
            <person name="Wink J."/>
        </authorList>
    </citation>
    <scope>NUCLEOTIDE SEQUENCE [LARGE SCALE GENOMIC DNA]</scope>
    <source>
        <strain evidence="2 3">ZKHCc1 1396</strain>
    </source>
</reference>
<feature type="transmembrane region" description="Helical" evidence="1">
    <location>
        <begin position="32"/>
        <end position="55"/>
    </location>
</feature>
<feature type="transmembrane region" description="Helical" evidence="1">
    <location>
        <begin position="153"/>
        <end position="172"/>
    </location>
</feature>
<gene>
    <name evidence="2" type="ORF">G4177_11320</name>
</gene>
<evidence type="ECO:0000313" key="2">
    <source>
        <dbReference type="EMBL" id="MBE4748751.1"/>
    </source>
</evidence>
<sequence>MSTQRPLPPIDAPAAPEHLEALRQHERALPPVPTVAMACVLVGAALAQVVCLLIAEENLRVLHHQFTVDMQMGKGPLAPAQLSGWESTSIKLGAFVQPAMPWVQNMGALFLYFISKTFSATARARRWFRRAFLTLGGLGLAVALLPMRDEYQSWGMVAAAVGAIVAGLMLCAPSAPEP</sequence>
<dbReference type="EMBL" id="JAAIYO010000002">
    <property type="protein sequence ID" value="MBE4748751.1"/>
    <property type="molecule type" value="Genomic_DNA"/>
</dbReference>
<keyword evidence="1" id="KW-0472">Membrane</keyword>
<organism evidence="2 3">
    <name type="scientific">Corallococcus soli</name>
    <dbReference type="NCBI Taxonomy" id="2710757"/>
    <lineage>
        <taxon>Bacteria</taxon>
        <taxon>Pseudomonadati</taxon>
        <taxon>Myxococcota</taxon>
        <taxon>Myxococcia</taxon>
        <taxon>Myxococcales</taxon>
        <taxon>Cystobacterineae</taxon>
        <taxon>Myxococcaceae</taxon>
        <taxon>Corallococcus</taxon>
    </lineage>
</organism>
<dbReference type="Proteomes" id="UP001516472">
    <property type="component" value="Unassembled WGS sequence"/>
</dbReference>
<comment type="caution">
    <text evidence="2">The sequence shown here is derived from an EMBL/GenBank/DDBJ whole genome shotgun (WGS) entry which is preliminary data.</text>
</comment>
<keyword evidence="3" id="KW-1185">Reference proteome</keyword>
<proteinExistence type="predicted"/>